<dbReference type="InterPro" id="IPR046677">
    <property type="entry name" value="DUF6547"/>
</dbReference>
<dbReference type="EMBL" id="ADKM02000085">
    <property type="protein sequence ID" value="EGC02867.1"/>
    <property type="molecule type" value="Genomic_DNA"/>
</dbReference>
<name>E9SCW2_RUMAL</name>
<sequence>MDKAAELYKTLIDELVKISEHSVGADNVRKGRVPAADSEKINRVLAKLSSADREVLAAFVAEEYVSGIFDVLDLLEWYTCCRDMKISVDGEILPTGKFEGMQNDFIGRRGGWKFPDDRPKKQLII</sequence>
<keyword evidence="2" id="KW-1185">Reference proteome</keyword>
<reference evidence="1 2" key="1">
    <citation type="submission" date="2011-02" db="EMBL/GenBank/DDBJ databases">
        <authorList>
            <person name="Nelson K.E."/>
            <person name="Sutton G."/>
            <person name="Torralba M."/>
            <person name="Durkin S."/>
            <person name="Harkins D."/>
            <person name="Montgomery R."/>
            <person name="Ziemer C."/>
            <person name="Klaassens E."/>
            <person name="Ocuiv P."/>
            <person name="Morrison M."/>
        </authorList>
    </citation>
    <scope>NUCLEOTIDE SEQUENCE [LARGE SCALE GENOMIC DNA]</scope>
    <source>
        <strain evidence="1 2">8</strain>
    </source>
</reference>
<dbReference type="RefSeq" id="WP_002849897.1">
    <property type="nucleotide sequence ID" value="NZ_ADKM02000085.1"/>
</dbReference>
<dbReference type="AlphaFoldDB" id="E9SCW2"/>
<comment type="caution">
    <text evidence="1">The sequence shown here is derived from an EMBL/GenBank/DDBJ whole genome shotgun (WGS) entry which is preliminary data.</text>
</comment>
<evidence type="ECO:0000313" key="2">
    <source>
        <dbReference type="Proteomes" id="UP000004259"/>
    </source>
</evidence>
<dbReference type="OrthoDB" id="6387628at2"/>
<evidence type="ECO:0000313" key="1">
    <source>
        <dbReference type="EMBL" id="EGC02867.1"/>
    </source>
</evidence>
<accession>E9SCW2</accession>
<organism evidence="1 2">
    <name type="scientific">Ruminococcus albus 8</name>
    <dbReference type="NCBI Taxonomy" id="246199"/>
    <lineage>
        <taxon>Bacteria</taxon>
        <taxon>Bacillati</taxon>
        <taxon>Bacillota</taxon>
        <taxon>Clostridia</taxon>
        <taxon>Eubacteriales</taxon>
        <taxon>Oscillospiraceae</taxon>
        <taxon>Ruminococcus</taxon>
    </lineage>
</organism>
<dbReference type="Proteomes" id="UP000004259">
    <property type="component" value="Unassembled WGS sequence"/>
</dbReference>
<dbReference type="Pfam" id="PF20184">
    <property type="entry name" value="DUF6547"/>
    <property type="match status" value="1"/>
</dbReference>
<proteinExistence type="predicted"/>
<gene>
    <name evidence="1" type="ORF">CUS_6716</name>
</gene>
<dbReference type="eggNOG" id="ENOG5030ND0">
    <property type="taxonomic scope" value="Bacteria"/>
</dbReference>
<protein>
    <submittedName>
        <fullName evidence="1">Conserved domain protein</fullName>
    </submittedName>
</protein>
<dbReference type="STRING" id="246199.CUS_6716"/>